<accession>A0A327RVQ7</accession>
<evidence type="ECO:0000313" key="3">
    <source>
        <dbReference type="EMBL" id="RAJ21046.1"/>
    </source>
</evidence>
<dbReference type="Gene3D" id="3.40.50.450">
    <property type="match status" value="1"/>
</dbReference>
<dbReference type="PANTHER" id="PTHR43022">
    <property type="entry name" value="PROTEIN SMF"/>
    <property type="match status" value="1"/>
</dbReference>
<evidence type="ECO:0000259" key="2">
    <source>
        <dbReference type="Pfam" id="PF02481"/>
    </source>
</evidence>
<keyword evidence="4" id="KW-1185">Reference proteome</keyword>
<comment type="caution">
    <text evidence="3">The sequence shown here is derived from an EMBL/GenBank/DDBJ whole genome shotgun (WGS) entry which is preliminary data.</text>
</comment>
<dbReference type="AlphaFoldDB" id="A0A327RVQ7"/>
<gene>
    <name evidence="3" type="ORF">LX77_02799</name>
</gene>
<dbReference type="GO" id="GO:0009294">
    <property type="term" value="P:DNA-mediated transformation"/>
    <property type="evidence" value="ECO:0007669"/>
    <property type="project" value="InterPro"/>
</dbReference>
<sequence>MNNKVKHILALSMIKGVGDAFVKRRLNEIQAYLDDIDLLGNMLGGQVTIEGINENIPLASRIIEECSENNIKIIPITSEQYPPLLKEIKNPPAVLYLKGNMANLEKCVAIIGTRKSDDLGNTIANKLGTYFSKEWSICNGLVDGIDKYTIQNHESVFSNITGVISGGLNYSKTSSKITKELAEKVLNNNGLLISENSPNKSEDQFSGSKASRIHAGLSKGIILIQSSSSGGSKYTIKAFSELNRPLGVINFKGNKTFENDELFSGNRMLINKGVDAIAEMCEIKNMKSIRVDNIVSISSKSDYILFEKALVN</sequence>
<dbReference type="PANTHER" id="PTHR43022:SF1">
    <property type="entry name" value="PROTEIN SMF"/>
    <property type="match status" value="1"/>
</dbReference>
<comment type="similarity">
    <text evidence="1">Belongs to the DprA/Smf family.</text>
</comment>
<reference evidence="3 4" key="1">
    <citation type="submission" date="2018-06" db="EMBL/GenBank/DDBJ databases">
        <title>Genomic Encyclopedia of Archaeal and Bacterial Type Strains, Phase II (KMG-II): from individual species to whole genera.</title>
        <authorList>
            <person name="Goeker M."/>
        </authorList>
    </citation>
    <scope>NUCLEOTIDE SEQUENCE [LARGE SCALE GENOMIC DNA]</scope>
    <source>
        <strain evidence="3 4">DSM 12408</strain>
    </source>
</reference>
<protein>
    <submittedName>
        <fullName evidence="3">Putative Rossmann fold nucleotide-binding protein DprA/Smf involved in DNA uptake</fullName>
    </submittedName>
</protein>
<proteinExistence type="inferred from homology"/>
<dbReference type="RefSeq" id="WP_111625933.1">
    <property type="nucleotide sequence ID" value="NZ_QLLQ01000012.1"/>
</dbReference>
<organism evidence="3 4">
    <name type="scientific">Gelidibacter algens</name>
    <dbReference type="NCBI Taxonomy" id="49280"/>
    <lineage>
        <taxon>Bacteria</taxon>
        <taxon>Pseudomonadati</taxon>
        <taxon>Bacteroidota</taxon>
        <taxon>Flavobacteriia</taxon>
        <taxon>Flavobacteriales</taxon>
        <taxon>Flavobacteriaceae</taxon>
        <taxon>Gelidibacter</taxon>
    </lineage>
</organism>
<dbReference type="EMBL" id="QLLQ01000012">
    <property type="protein sequence ID" value="RAJ21046.1"/>
    <property type="molecule type" value="Genomic_DNA"/>
</dbReference>
<dbReference type="InterPro" id="IPR057666">
    <property type="entry name" value="DrpA_SLOG"/>
</dbReference>
<dbReference type="SUPFAM" id="SSF102405">
    <property type="entry name" value="MCP/YpsA-like"/>
    <property type="match status" value="1"/>
</dbReference>
<feature type="domain" description="Smf/DprA SLOG" evidence="2">
    <location>
        <begin position="73"/>
        <end position="282"/>
    </location>
</feature>
<dbReference type="Proteomes" id="UP000248987">
    <property type="component" value="Unassembled WGS sequence"/>
</dbReference>
<evidence type="ECO:0000256" key="1">
    <source>
        <dbReference type="ARBA" id="ARBA00006525"/>
    </source>
</evidence>
<evidence type="ECO:0000313" key="4">
    <source>
        <dbReference type="Proteomes" id="UP000248987"/>
    </source>
</evidence>
<name>A0A327RVQ7_9FLAO</name>
<dbReference type="InterPro" id="IPR003488">
    <property type="entry name" value="DprA"/>
</dbReference>
<dbReference type="Pfam" id="PF02481">
    <property type="entry name" value="DNA_processg_A"/>
    <property type="match status" value="1"/>
</dbReference>